<sequence>MSVPPGEPPQPAPAPPGEPPQPAPAPPREPSQPAPAPQRSTLFDKAAYIVAPGTAVIGLLYYFGSLYVDTYYATFGVPAADLQLSVQSYLAKSPDAVFGAVWFLLICGLVVLLVLGRLGHTLARPGKELRRRAVCRVLLVVGLFLALLGFPVFFGLRIWLPLPMSWWWRPFVPPFLVALGATLAFFAVRQRLQRSEDERREGTAERMWSAGGALLIGLLAMSLFFGVSQYVAAGAATKARAAIEAGNEKSLPVVVYSRIPVAHDARGITYKDLGTAKAPYRHRYTGFRLLVKSPARFYLVSHETRDMNQYMTVVLPDDDTVRVALTSAVK</sequence>
<evidence type="ECO:0000313" key="3">
    <source>
        <dbReference type="EMBL" id="QES22061.1"/>
    </source>
</evidence>
<reference evidence="3 4" key="1">
    <citation type="submission" date="2018-05" db="EMBL/GenBank/DDBJ databases">
        <title>Streptomyces venezuelae.</title>
        <authorList>
            <person name="Kim W."/>
            <person name="Lee N."/>
            <person name="Cho B.-K."/>
        </authorList>
    </citation>
    <scope>NUCLEOTIDE SEQUENCE [LARGE SCALE GENOMIC DNA]</scope>
    <source>
        <strain evidence="3 4">ATCC 15068</strain>
    </source>
</reference>
<gene>
    <name evidence="3" type="ORF">DEJ46_25600</name>
</gene>
<keyword evidence="2" id="KW-0472">Membrane</keyword>
<dbReference type="RefSeq" id="WP_150269986.1">
    <property type="nucleotide sequence ID" value="NZ_CP029194.1"/>
</dbReference>
<evidence type="ECO:0000256" key="2">
    <source>
        <dbReference type="SAM" id="Phobius"/>
    </source>
</evidence>
<feature type="region of interest" description="Disordered" evidence="1">
    <location>
        <begin position="1"/>
        <end position="37"/>
    </location>
</feature>
<dbReference type="EMBL" id="CP029194">
    <property type="protein sequence ID" value="QES22061.1"/>
    <property type="molecule type" value="Genomic_DNA"/>
</dbReference>
<accession>A0A5P2AYV0</accession>
<feature type="transmembrane region" description="Helical" evidence="2">
    <location>
        <begin position="96"/>
        <end position="116"/>
    </location>
</feature>
<feature type="compositionally biased region" description="Pro residues" evidence="1">
    <location>
        <begin position="1"/>
        <end position="36"/>
    </location>
</feature>
<name>A0A5P2AYV0_STRVZ</name>
<organism evidence="3 4">
    <name type="scientific">Streptomyces venezuelae</name>
    <dbReference type="NCBI Taxonomy" id="54571"/>
    <lineage>
        <taxon>Bacteria</taxon>
        <taxon>Bacillati</taxon>
        <taxon>Actinomycetota</taxon>
        <taxon>Actinomycetes</taxon>
        <taxon>Kitasatosporales</taxon>
        <taxon>Streptomycetaceae</taxon>
        <taxon>Streptomyces</taxon>
    </lineage>
</organism>
<dbReference type="OrthoDB" id="4350047at2"/>
<dbReference type="InterPro" id="IPR036259">
    <property type="entry name" value="MFS_trans_sf"/>
</dbReference>
<feature type="transmembrane region" description="Helical" evidence="2">
    <location>
        <begin position="137"/>
        <end position="160"/>
    </location>
</feature>
<feature type="transmembrane region" description="Helical" evidence="2">
    <location>
        <begin position="208"/>
        <end position="231"/>
    </location>
</feature>
<evidence type="ECO:0000313" key="4">
    <source>
        <dbReference type="Proteomes" id="UP000324106"/>
    </source>
</evidence>
<dbReference type="SUPFAM" id="SSF103473">
    <property type="entry name" value="MFS general substrate transporter"/>
    <property type="match status" value="1"/>
</dbReference>
<keyword evidence="2" id="KW-1133">Transmembrane helix</keyword>
<keyword evidence="2" id="KW-0812">Transmembrane</keyword>
<evidence type="ECO:0000256" key="1">
    <source>
        <dbReference type="SAM" id="MobiDB-lite"/>
    </source>
</evidence>
<feature type="transmembrane region" description="Helical" evidence="2">
    <location>
        <begin position="46"/>
        <end position="64"/>
    </location>
</feature>
<feature type="transmembrane region" description="Helical" evidence="2">
    <location>
        <begin position="166"/>
        <end position="188"/>
    </location>
</feature>
<dbReference type="Proteomes" id="UP000324106">
    <property type="component" value="Chromosome"/>
</dbReference>
<dbReference type="AlphaFoldDB" id="A0A5P2AYV0"/>
<protein>
    <submittedName>
        <fullName evidence="3">Uncharacterized protein</fullName>
    </submittedName>
</protein>
<proteinExistence type="predicted"/>